<dbReference type="AlphaFoldDB" id="D1NWC0"/>
<reference evidence="1 2" key="1">
    <citation type="submission" date="2009-11" db="EMBL/GenBank/DDBJ databases">
        <authorList>
            <person name="Weinstock G."/>
            <person name="Sodergren E."/>
            <person name="Clifton S."/>
            <person name="Fulton L."/>
            <person name="Fulton B."/>
            <person name="Courtney L."/>
            <person name="Fronick C."/>
            <person name="Harrison M."/>
            <person name="Strong C."/>
            <person name="Farmer C."/>
            <person name="Delahaunty K."/>
            <person name="Markovic C."/>
            <person name="Hall O."/>
            <person name="Minx P."/>
            <person name="Tomlinson C."/>
            <person name="Mitreva M."/>
            <person name="Nelson J."/>
            <person name="Hou S."/>
            <person name="Wollam A."/>
            <person name="Pepin K.H."/>
            <person name="Johnson M."/>
            <person name="Bhonagiri V."/>
            <person name="Nash W.E."/>
            <person name="Warren W."/>
            <person name="Chinwalla A."/>
            <person name="Mardis E.R."/>
            <person name="Wilson R.K."/>
        </authorList>
    </citation>
    <scope>NUCLEOTIDE SEQUENCE [LARGE SCALE GENOMIC DNA]</scope>
    <source>
        <strain evidence="1 2">DSM 20093</strain>
    </source>
</reference>
<accession>D1NWC0</accession>
<sequence length="60" mass="7233">MKMAMVDPGRVHVEFPYYMYSTARIYAVRIILLRNLCGEFYPVRRTGVWLKMRNLEILYS</sequence>
<organism evidence="1 2">
    <name type="scientific">Bifidobacterium gallicum DSM 20093 = LMG 11596</name>
    <dbReference type="NCBI Taxonomy" id="561180"/>
    <lineage>
        <taxon>Bacteria</taxon>
        <taxon>Bacillati</taxon>
        <taxon>Actinomycetota</taxon>
        <taxon>Actinomycetes</taxon>
        <taxon>Bifidobacteriales</taxon>
        <taxon>Bifidobacteriaceae</taxon>
        <taxon>Bifidobacterium</taxon>
    </lineage>
</organism>
<proteinExistence type="predicted"/>
<dbReference type="Proteomes" id="UP000003656">
    <property type="component" value="Unassembled WGS sequence"/>
</dbReference>
<dbReference type="STRING" id="561180.BIFGAL_04169"/>
<dbReference type="EMBL" id="ABXB03000004">
    <property type="protein sequence ID" value="EFA22406.1"/>
    <property type="molecule type" value="Genomic_DNA"/>
</dbReference>
<gene>
    <name evidence="1" type="ORF">BIFGAL_04169</name>
</gene>
<evidence type="ECO:0000313" key="2">
    <source>
        <dbReference type="Proteomes" id="UP000003656"/>
    </source>
</evidence>
<protein>
    <submittedName>
        <fullName evidence="1">Uncharacterized protein</fullName>
    </submittedName>
</protein>
<evidence type="ECO:0000313" key="1">
    <source>
        <dbReference type="EMBL" id="EFA22406.1"/>
    </source>
</evidence>
<name>D1NWC0_9BIFI</name>
<comment type="caution">
    <text evidence="1">The sequence shown here is derived from an EMBL/GenBank/DDBJ whole genome shotgun (WGS) entry which is preliminary data.</text>
</comment>